<evidence type="ECO:0000313" key="3">
    <source>
        <dbReference type="EMBL" id="KXV75833.1"/>
    </source>
</evidence>
<dbReference type="Gene3D" id="1.10.3480.10">
    <property type="entry name" value="TorD-like"/>
    <property type="match status" value="1"/>
</dbReference>
<comment type="caution">
    <text evidence="3">The sequence shown here is derived from an EMBL/GenBank/DDBJ whole genome shotgun (WGS) entry which is preliminary data.</text>
</comment>
<dbReference type="OrthoDB" id="8478585at2"/>
<dbReference type="Proteomes" id="UP000075462">
    <property type="component" value="Unassembled WGS sequence"/>
</dbReference>
<accession>A0A149V7C5</accession>
<feature type="compositionally biased region" description="Low complexity" evidence="2">
    <location>
        <begin position="215"/>
        <end position="224"/>
    </location>
</feature>
<dbReference type="GO" id="GO:0016530">
    <property type="term" value="F:metallochaperone activity"/>
    <property type="evidence" value="ECO:0007669"/>
    <property type="project" value="TreeGrafter"/>
</dbReference>
<dbReference type="InterPro" id="IPR020945">
    <property type="entry name" value="DMSO/NO3_reduct_chaperone"/>
</dbReference>
<dbReference type="GO" id="GO:0051082">
    <property type="term" value="F:unfolded protein binding"/>
    <property type="evidence" value="ECO:0007669"/>
    <property type="project" value="InterPro"/>
</dbReference>
<protein>
    <submittedName>
        <fullName evidence="3">Nitrate reductase</fullName>
    </submittedName>
</protein>
<keyword evidence="1" id="KW-0534">Nitrate assimilation</keyword>
<evidence type="ECO:0000256" key="1">
    <source>
        <dbReference type="ARBA" id="ARBA00023063"/>
    </source>
</evidence>
<gene>
    <name evidence="3" type="ORF">AD954_14090</name>
</gene>
<sequence>MPQSLSFLCQISAILLRYPDDVLMQEGAALEAAVMQSGLDDAVKDALCSLCQSITQRPLLDVQSQYVQLFDMSPSLSLYLFQHVHGDSRLRGQAMVDLLEEYRGAGLDMQDNELPDFLPAYLEYASLCPAEKTQALLTEVVDILSVLEERLRSRTSAYASVFTALRAVSDRVPDEEIVQAHLRDTAVMDDPSMLDARYEEKPVTFDHASGQAGCQTGCGAGSQSANQSAGHATPANEMTGGEQ</sequence>
<dbReference type="Pfam" id="PF02613">
    <property type="entry name" value="Nitrate_red_del"/>
    <property type="match status" value="1"/>
</dbReference>
<dbReference type="GO" id="GO:0051131">
    <property type="term" value="P:chaperone-mediated protein complex assembly"/>
    <property type="evidence" value="ECO:0007669"/>
    <property type="project" value="InterPro"/>
</dbReference>
<dbReference type="EMBL" id="LIAA01000079">
    <property type="protein sequence ID" value="KXV75833.1"/>
    <property type="molecule type" value="Genomic_DNA"/>
</dbReference>
<dbReference type="PANTHER" id="PTHR43680:SF2">
    <property type="entry name" value="NITRATE REDUCTASE MOLYBDENUM COFACTOR ASSEMBLY CHAPERONE NARJ"/>
    <property type="match status" value="1"/>
</dbReference>
<name>A0A149V7C5_9PROT</name>
<dbReference type="PATRIC" id="fig|178900.7.peg.2923"/>
<dbReference type="InterPro" id="IPR003765">
    <property type="entry name" value="NO3_reductase_chaperone_NarJ"/>
</dbReference>
<dbReference type="PANTHER" id="PTHR43680">
    <property type="entry name" value="NITRATE REDUCTASE MOLYBDENUM COFACTOR ASSEMBLY CHAPERONE"/>
    <property type="match status" value="1"/>
</dbReference>
<dbReference type="GO" id="GO:0042128">
    <property type="term" value="P:nitrate assimilation"/>
    <property type="evidence" value="ECO:0007669"/>
    <property type="project" value="UniProtKB-KW"/>
</dbReference>
<dbReference type="InterPro" id="IPR036411">
    <property type="entry name" value="TorD-like_sf"/>
</dbReference>
<reference evidence="3 4" key="1">
    <citation type="submission" date="2015-06" db="EMBL/GenBank/DDBJ databases">
        <title>Improved classification and identification of acetic acid bacteria using matrix-assisted laser desorption/ionization time-of-flight mass spectrometry; Gluconobacter nephelii and Gluconobacter uchimurae are later heterotypic synonyms of Gluconobacter japonicus and Gluconobacter oxydans, respectively.</title>
        <authorList>
            <person name="Li L."/>
            <person name="Cleenwerck I."/>
            <person name="De Vuyst L."/>
            <person name="Vandamme P."/>
        </authorList>
    </citation>
    <scope>NUCLEOTIDE SEQUENCE [LARGE SCALE GENOMIC DNA]</scope>
    <source>
        <strain evidence="3 4">LMG 1545</strain>
    </source>
</reference>
<feature type="region of interest" description="Disordered" evidence="2">
    <location>
        <begin position="215"/>
        <end position="243"/>
    </location>
</feature>
<dbReference type="AlphaFoldDB" id="A0A149V7C5"/>
<dbReference type="SUPFAM" id="SSF89155">
    <property type="entry name" value="TorD-like"/>
    <property type="match status" value="1"/>
</dbReference>
<evidence type="ECO:0000313" key="4">
    <source>
        <dbReference type="Proteomes" id="UP000075462"/>
    </source>
</evidence>
<evidence type="ECO:0000256" key="2">
    <source>
        <dbReference type="SAM" id="MobiDB-lite"/>
    </source>
</evidence>
<organism evidence="3 4">
    <name type="scientific">Acetobacter cerevisiae</name>
    <dbReference type="NCBI Taxonomy" id="178900"/>
    <lineage>
        <taxon>Bacteria</taxon>
        <taxon>Pseudomonadati</taxon>
        <taxon>Pseudomonadota</taxon>
        <taxon>Alphaproteobacteria</taxon>
        <taxon>Acetobacterales</taxon>
        <taxon>Acetobacteraceae</taxon>
        <taxon>Acetobacter</taxon>
    </lineage>
</organism>
<dbReference type="NCBIfam" id="TIGR00684">
    <property type="entry name" value="narJ"/>
    <property type="match status" value="1"/>
</dbReference>
<dbReference type="RefSeq" id="WP_082779632.1">
    <property type="nucleotide sequence ID" value="NZ_LIAA01000079.1"/>
</dbReference>
<proteinExistence type="predicted"/>